<dbReference type="EC" id="1.3.3.3" evidence="11"/>
<feature type="binding site" evidence="11">
    <location>
        <position position="98"/>
    </location>
    <ligand>
        <name>a divalent metal cation</name>
        <dbReference type="ChEBI" id="CHEBI:60240"/>
    </ligand>
</feature>
<evidence type="ECO:0000256" key="7">
    <source>
        <dbReference type="ARBA" id="ARBA00023133"/>
    </source>
</evidence>
<evidence type="ECO:0000256" key="9">
    <source>
        <dbReference type="ARBA" id="ARBA00049102"/>
    </source>
</evidence>
<dbReference type="NCBIfam" id="NF003727">
    <property type="entry name" value="PRK05330.1"/>
    <property type="match status" value="1"/>
</dbReference>
<keyword evidence="11" id="KW-0479">Metal-binding</keyword>
<dbReference type="GO" id="GO:0006782">
    <property type="term" value="P:protoporphyrinogen IX biosynthetic process"/>
    <property type="evidence" value="ECO:0007669"/>
    <property type="project" value="UniProtKB-UniRule"/>
</dbReference>
<comment type="subunit">
    <text evidence="4 11">Homodimer.</text>
</comment>
<protein>
    <recommendedName>
        <fullName evidence="11">Oxygen-dependent coproporphyrinogen-III oxidase</fullName>
        <shortName evidence="11">CPO</shortName>
        <shortName evidence="11">Coprogen oxidase</shortName>
        <shortName evidence="11">Coproporphyrinogenase</shortName>
        <ecNumber evidence="11">1.3.3.3</ecNumber>
    </recommendedName>
</protein>
<comment type="function">
    <text evidence="10 11">Involved in the heme biosynthesis. Catalyzes the aerobic oxidative decarboxylation of propionate groups of rings A and B of coproporphyrinogen-III to yield the vinyl groups in protoporphyrinogen-IX.</text>
</comment>
<dbReference type="GO" id="GO:0046872">
    <property type="term" value="F:metal ion binding"/>
    <property type="evidence" value="ECO:0007669"/>
    <property type="project" value="UniProtKB-KW"/>
</dbReference>
<dbReference type="EMBL" id="ARXV01000022">
    <property type="protein sequence ID" value="KGD62651.1"/>
    <property type="molecule type" value="Genomic_DNA"/>
</dbReference>
<dbReference type="PATRIC" id="fig|1177154.3.peg.3614"/>
<feature type="binding site" evidence="11">
    <location>
        <position position="177"/>
    </location>
    <ligand>
        <name>a divalent metal cation</name>
        <dbReference type="ChEBI" id="CHEBI:60240"/>
    </ligand>
</feature>
<dbReference type="Gene3D" id="3.40.1500.10">
    <property type="entry name" value="Coproporphyrinogen III oxidase, aerobic"/>
    <property type="match status" value="1"/>
</dbReference>
<evidence type="ECO:0000256" key="8">
    <source>
        <dbReference type="ARBA" id="ARBA00023244"/>
    </source>
</evidence>
<reference evidence="12 13" key="1">
    <citation type="submission" date="2012-09" db="EMBL/GenBank/DDBJ databases">
        <title>Genome Sequence of alkane-degrading Bacterium Alcanivorax sp. 19-m-6.</title>
        <authorList>
            <person name="Lai Q."/>
            <person name="Shao Z."/>
        </authorList>
    </citation>
    <scope>NUCLEOTIDE SEQUENCE [LARGE SCALE GENOMIC DNA]</scope>
    <source>
        <strain evidence="12 13">19-m-6</strain>
    </source>
</reference>
<dbReference type="AlphaFoldDB" id="A0A095SDG4"/>
<dbReference type="HAMAP" id="MF_00333">
    <property type="entry name" value="Coprogen_oxidas"/>
    <property type="match status" value="1"/>
</dbReference>
<dbReference type="PANTHER" id="PTHR10755">
    <property type="entry name" value="COPROPORPHYRINOGEN III OXIDASE, MITOCHONDRIAL"/>
    <property type="match status" value="1"/>
</dbReference>
<evidence type="ECO:0000313" key="12">
    <source>
        <dbReference type="EMBL" id="KGD62651.1"/>
    </source>
</evidence>
<name>A0A095SDG4_9GAMM</name>
<dbReference type="PROSITE" id="PS01021">
    <property type="entry name" value="COPROGEN_OXIDASE"/>
    <property type="match status" value="1"/>
</dbReference>
<feature type="binding site" evidence="11">
    <location>
        <position position="147"/>
    </location>
    <ligand>
        <name>a divalent metal cation</name>
        <dbReference type="ChEBI" id="CHEBI:60240"/>
    </ligand>
</feature>
<evidence type="ECO:0000256" key="3">
    <source>
        <dbReference type="ARBA" id="ARBA00010644"/>
    </source>
</evidence>
<gene>
    <name evidence="11" type="primary">hemF</name>
    <name evidence="12" type="ORF">Y5S_03606</name>
</gene>
<keyword evidence="7 11" id="KW-0350">Heme biosynthesis</keyword>
<dbReference type="Pfam" id="PF01218">
    <property type="entry name" value="Coprogen_oxidas"/>
    <property type="match status" value="1"/>
</dbReference>
<dbReference type="GO" id="GO:0042803">
    <property type="term" value="F:protein homodimerization activity"/>
    <property type="evidence" value="ECO:0007669"/>
    <property type="project" value="UniProtKB-UniRule"/>
</dbReference>
<evidence type="ECO:0000256" key="1">
    <source>
        <dbReference type="ARBA" id="ARBA00004496"/>
    </source>
</evidence>
<dbReference type="PRINTS" id="PR00073">
    <property type="entry name" value="COPRGNOXDASE"/>
</dbReference>
<comment type="similarity">
    <text evidence="3 11">Belongs to the aerobic coproporphyrinogen-III oxidase family.</text>
</comment>
<dbReference type="GO" id="GO:0004109">
    <property type="term" value="F:coproporphyrinogen oxidase activity"/>
    <property type="evidence" value="ECO:0007669"/>
    <property type="project" value="UniProtKB-UniRule"/>
</dbReference>
<feature type="binding site" evidence="11">
    <location>
        <position position="108"/>
    </location>
    <ligand>
        <name>a divalent metal cation</name>
        <dbReference type="ChEBI" id="CHEBI:60240"/>
    </ligand>
</feature>
<dbReference type="FunFam" id="3.40.1500.10:FF:000001">
    <property type="entry name" value="Oxygen-dependent coproporphyrinogen-III oxidase"/>
    <property type="match status" value="1"/>
</dbReference>
<dbReference type="Proteomes" id="UP000029444">
    <property type="component" value="Unassembled WGS sequence"/>
</dbReference>
<organism evidence="12 13">
    <name type="scientific">Alcanivorax nanhaiticus</name>
    <dbReference type="NCBI Taxonomy" id="1177154"/>
    <lineage>
        <taxon>Bacteria</taxon>
        <taxon>Pseudomonadati</taxon>
        <taxon>Pseudomonadota</taxon>
        <taxon>Gammaproteobacteria</taxon>
        <taxon>Oceanospirillales</taxon>
        <taxon>Alcanivoracaceae</taxon>
        <taxon>Alcanivorax</taxon>
    </lineage>
</organism>
<comment type="catalytic activity">
    <reaction evidence="9 11">
        <text>coproporphyrinogen III + O2 + 2 H(+) = protoporphyrinogen IX + 2 CO2 + 2 H2O</text>
        <dbReference type="Rhea" id="RHEA:18257"/>
        <dbReference type="ChEBI" id="CHEBI:15377"/>
        <dbReference type="ChEBI" id="CHEBI:15378"/>
        <dbReference type="ChEBI" id="CHEBI:15379"/>
        <dbReference type="ChEBI" id="CHEBI:16526"/>
        <dbReference type="ChEBI" id="CHEBI:57307"/>
        <dbReference type="ChEBI" id="CHEBI:57309"/>
        <dbReference type="EC" id="1.3.3.3"/>
    </reaction>
</comment>
<comment type="caution">
    <text evidence="12">The sequence shown here is derived from an EMBL/GenBank/DDBJ whole genome shotgun (WGS) entry which is preliminary data.</text>
</comment>
<dbReference type="eggNOG" id="COG0408">
    <property type="taxonomic scope" value="Bacteria"/>
</dbReference>
<feature type="site" description="Important for dimerization" evidence="11">
    <location>
        <position position="177"/>
    </location>
</feature>
<evidence type="ECO:0000256" key="5">
    <source>
        <dbReference type="ARBA" id="ARBA00022490"/>
    </source>
</evidence>
<comment type="pathway">
    <text evidence="2 11">Porphyrin-containing compound metabolism; protoporphyrin-IX biosynthesis; protoporphyrinogen-IX from coproporphyrinogen-III (O2 route): step 1/1.</text>
</comment>
<keyword evidence="13" id="KW-1185">Reference proteome</keyword>
<dbReference type="PANTHER" id="PTHR10755:SF0">
    <property type="entry name" value="OXYGEN-DEPENDENT COPROPORPHYRINOGEN-III OXIDASE, MITOCHONDRIAL"/>
    <property type="match status" value="1"/>
</dbReference>
<feature type="binding site" evidence="11">
    <location>
        <position position="94"/>
    </location>
    <ligand>
        <name>substrate</name>
    </ligand>
</feature>
<evidence type="ECO:0000256" key="4">
    <source>
        <dbReference type="ARBA" id="ARBA00011738"/>
    </source>
</evidence>
<accession>A0A095SDG4</accession>
<comment type="subcellular location">
    <subcellularLocation>
        <location evidence="1 11">Cytoplasm</location>
    </subcellularLocation>
</comment>
<feature type="binding site" evidence="11">
    <location>
        <begin position="260"/>
        <end position="262"/>
    </location>
    <ligand>
        <name>substrate</name>
    </ligand>
</feature>
<dbReference type="InterPro" id="IPR018375">
    <property type="entry name" value="Coprogen_oxidase_CS"/>
</dbReference>
<evidence type="ECO:0000256" key="6">
    <source>
        <dbReference type="ARBA" id="ARBA00023002"/>
    </source>
</evidence>
<evidence type="ECO:0000256" key="11">
    <source>
        <dbReference type="HAMAP-Rule" id="MF_00333"/>
    </source>
</evidence>
<keyword evidence="5 11" id="KW-0963">Cytoplasm</keyword>
<evidence type="ECO:0000313" key="13">
    <source>
        <dbReference type="Proteomes" id="UP000029444"/>
    </source>
</evidence>
<keyword evidence="6 11" id="KW-0560">Oxidoreductase</keyword>
<dbReference type="InterPro" id="IPR036406">
    <property type="entry name" value="Coprogen_oxidase_aer_sf"/>
</dbReference>
<dbReference type="UniPathway" id="UPA00251">
    <property type="reaction ID" value="UER00322"/>
</dbReference>
<dbReference type="InterPro" id="IPR001260">
    <property type="entry name" value="Coprogen_oxidase_aer"/>
</dbReference>
<dbReference type="SUPFAM" id="SSF102886">
    <property type="entry name" value="Coproporphyrinogen III oxidase"/>
    <property type="match status" value="1"/>
</dbReference>
<feature type="binding site" evidence="11">
    <location>
        <begin position="110"/>
        <end position="112"/>
    </location>
    <ligand>
        <name>substrate</name>
    </ligand>
</feature>
<dbReference type="RefSeq" id="WP_035235081.1">
    <property type="nucleotide sequence ID" value="NZ_ARXV01000022.1"/>
</dbReference>
<keyword evidence="8 11" id="KW-0627">Porphyrin biosynthesis</keyword>
<evidence type="ECO:0000256" key="2">
    <source>
        <dbReference type="ARBA" id="ARBA00005168"/>
    </source>
</evidence>
<dbReference type="STRING" id="1177154.Y5S_03606"/>
<dbReference type="PIRSF" id="PIRSF000166">
    <property type="entry name" value="Coproporphyri_ox"/>
    <property type="match status" value="1"/>
</dbReference>
<evidence type="ECO:0000256" key="10">
    <source>
        <dbReference type="ARBA" id="ARBA00059657"/>
    </source>
</evidence>
<proteinExistence type="inferred from homology"/>
<dbReference type="GO" id="GO:0005737">
    <property type="term" value="C:cytoplasm"/>
    <property type="evidence" value="ECO:0007669"/>
    <property type="project" value="UniProtKB-SubCell"/>
</dbReference>
<sequence length="302" mass="34719">MSDVSLQAVKDYLLGLQDRICEQLAAEDGSAQFREDSWEREQGGGGRSRVLENGDVIEKGGVNFSHVFGAQLPPSATAARPELAGRSFQAMGVSLVIHPKNPYVPTSHANVRFFVAEKEGEDPVWWFGGGFDLTPYYGFEEDVVGWHRTAKAACEPFGDDIYPEFKHWCDDYFHLKHRDEPRGVGGLFFDDLNRFDFDTSFALMRSIGDAYIEAYRPIMARRKDHEYGERERNFQLYRRGRYVEFNLVYDRGTIFGLQSGGRTESILMSLPPLVRWDYDWHPQAGSPESELYDKFLIKREWV</sequence>
<comment type="cofactor">
    <cofactor evidence="11">
        <name>a divalent metal cation</name>
        <dbReference type="ChEBI" id="CHEBI:60240"/>
    </cofactor>
</comment>
<feature type="active site" description="Proton donor" evidence="11">
    <location>
        <position position="108"/>
    </location>
</feature>
<dbReference type="OrthoDB" id="9777553at2"/>
<feature type="region of interest" description="Important for dimerization" evidence="11">
    <location>
        <begin position="242"/>
        <end position="277"/>
    </location>
</feature>